<protein>
    <submittedName>
        <fullName evidence="2">Uncharacterized protein</fullName>
    </submittedName>
</protein>
<proteinExistence type="predicted"/>
<evidence type="ECO:0000256" key="1">
    <source>
        <dbReference type="SAM" id="Phobius"/>
    </source>
</evidence>
<keyword evidence="3" id="KW-1185">Reference proteome</keyword>
<keyword evidence="1" id="KW-1133">Transmembrane helix</keyword>
<accession>A0ABW1ZQ91</accession>
<comment type="caution">
    <text evidence="2">The sequence shown here is derived from an EMBL/GenBank/DDBJ whole genome shotgun (WGS) entry which is preliminary data.</text>
</comment>
<evidence type="ECO:0000313" key="2">
    <source>
        <dbReference type="EMBL" id="MFC6662487.1"/>
    </source>
</evidence>
<keyword evidence="1" id="KW-0472">Membrane</keyword>
<dbReference type="EMBL" id="JBHSWB010000002">
    <property type="protein sequence ID" value="MFC6662487.1"/>
    <property type="molecule type" value="Genomic_DNA"/>
</dbReference>
<name>A0ABW1ZQ91_9DEIO</name>
<feature type="transmembrane region" description="Helical" evidence="1">
    <location>
        <begin position="96"/>
        <end position="117"/>
    </location>
</feature>
<sequence>MARPAGAGAALGPLPLSAVQQVQLCGGLTLVALGLSAVPALREASVFLVPVVAAQILVRHAFGVTDRRLHRLGTVHLALCAVVIGVTGQVSGLPGAWGVALGSLMLLLALDGGLWRWRRRHAAPPRPRHRRLGL</sequence>
<gene>
    <name evidence="2" type="ORF">ACFP90_20755</name>
</gene>
<dbReference type="RefSeq" id="WP_380058461.1">
    <property type="nucleotide sequence ID" value="NZ_JBHSWB010000002.1"/>
</dbReference>
<feature type="transmembrane region" description="Helical" evidence="1">
    <location>
        <begin position="69"/>
        <end position="90"/>
    </location>
</feature>
<evidence type="ECO:0000313" key="3">
    <source>
        <dbReference type="Proteomes" id="UP001596317"/>
    </source>
</evidence>
<dbReference type="Proteomes" id="UP001596317">
    <property type="component" value="Unassembled WGS sequence"/>
</dbReference>
<organism evidence="2 3">
    <name type="scientific">Deinococcus multiflagellatus</name>
    <dbReference type="NCBI Taxonomy" id="1656887"/>
    <lineage>
        <taxon>Bacteria</taxon>
        <taxon>Thermotogati</taxon>
        <taxon>Deinococcota</taxon>
        <taxon>Deinococci</taxon>
        <taxon>Deinococcales</taxon>
        <taxon>Deinococcaceae</taxon>
        <taxon>Deinococcus</taxon>
    </lineage>
</organism>
<reference evidence="3" key="1">
    <citation type="journal article" date="2019" name="Int. J. Syst. Evol. Microbiol.">
        <title>The Global Catalogue of Microorganisms (GCM) 10K type strain sequencing project: providing services to taxonomists for standard genome sequencing and annotation.</title>
        <authorList>
            <consortium name="The Broad Institute Genomics Platform"/>
            <consortium name="The Broad Institute Genome Sequencing Center for Infectious Disease"/>
            <person name="Wu L."/>
            <person name="Ma J."/>
        </authorList>
    </citation>
    <scope>NUCLEOTIDE SEQUENCE [LARGE SCALE GENOMIC DNA]</scope>
    <source>
        <strain evidence="3">CCUG 63830</strain>
    </source>
</reference>
<keyword evidence="1" id="KW-0812">Transmembrane</keyword>